<organism evidence="1 2">
    <name type="scientific">Boeremia exigua</name>
    <dbReference type="NCBI Taxonomy" id="749465"/>
    <lineage>
        <taxon>Eukaryota</taxon>
        <taxon>Fungi</taxon>
        <taxon>Dikarya</taxon>
        <taxon>Ascomycota</taxon>
        <taxon>Pezizomycotina</taxon>
        <taxon>Dothideomycetes</taxon>
        <taxon>Pleosporomycetidae</taxon>
        <taxon>Pleosporales</taxon>
        <taxon>Pleosporineae</taxon>
        <taxon>Didymellaceae</taxon>
        <taxon>Boeremia</taxon>
    </lineage>
</organism>
<comment type="caution">
    <text evidence="1">The sequence shown here is derived from an EMBL/GenBank/DDBJ whole genome shotgun (WGS) entry which is preliminary data.</text>
</comment>
<accession>A0ACC2INB0</accession>
<keyword evidence="2" id="KW-1185">Reference proteome</keyword>
<gene>
    <name evidence="1" type="ORF">OPT61_g1941</name>
</gene>
<sequence>MPGVVHSVPDSLWLVTANITSLNEKILPTLHVDPTIAKALAWGDYVSVGLWGACARQKSEDLHGILCTALSISYSFHPASVWSHSNGTAKVDIELPPKVLKIIDEQKKHTILIKVFFLVGLVLSAACLTLGGIATCAGGKNRHPTFERRLLGYAALLSLISTLLLMGGAAITTHAYGSLIDVMNPAFGDYIIFTLGRAAMAMLWASAIFALLAATLWTQSWRREQKYKRFQGVKGTAAWAAGRNDVHIDEAPSGEITDDKPLLQKDTAYHSPKHT</sequence>
<protein>
    <submittedName>
        <fullName evidence="1">Uncharacterized protein</fullName>
    </submittedName>
</protein>
<reference evidence="1" key="1">
    <citation type="submission" date="2022-11" db="EMBL/GenBank/DDBJ databases">
        <title>Genome Sequence of Boeremia exigua.</title>
        <authorList>
            <person name="Buettner E."/>
        </authorList>
    </citation>
    <scope>NUCLEOTIDE SEQUENCE</scope>
    <source>
        <strain evidence="1">CU02</strain>
    </source>
</reference>
<dbReference type="EMBL" id="JAPHNI010000083">
    <property type="protein sequence ID" value="KAJ8116691.1"/>
    <property type="molecule type" value="Genomic_DNA"/>
</dbReference>
<evidence type="ECO:0000313" key="2">
    <source>
        <dbReference type="Proteomes" id="UP001153331"/>
    </source>
</evidence>
<evidence type="ECO:0000313" key="1">
    <source>
        <dbReference type="EMBL" id="KAJ8116691.1"/>
    </source>
</evidence>
<name>A0ACC2INB0_9PLEO</name>
<dbReference type="Proteomes" id="UP001153331">
    <property type="component" value="Unassembled WGS sequence"/>
</dbReference>
<proteinExistence type="predicted"/>